<dbReference type="InterPro" id="IPR001789">
    <property type="entry name" value="Sig_transdc_resp-reg_receiver"/>
</dbReference>
<keyword evidence="2" id="KW-0902">Two-component regulatory system</keyword>
<dbReference type="SMART" id="SM00862">
    <property type="entry name" value="Trans_reg_C"/>
    <property type="match status" value="1"/>
</dbReference>
<evidence type="ECO:0000256" key="6">
    <source>
        <dbReference type="PROSITE-ProRule" id="PRU00169"/>
    </source>
</evidence>
<dbReference type="Gene3D" id="6.10.250.690">
    <property type="match status" value="1"/>
</dbReference>
<dbReference type="InterPro" id="IPR016032">
    <property type="entry name" value="Sig_transdc_resp-reg_C-effctor"/>
</dbReference>
<evidence type="ECO:0000256" key="5">
    <source>
        <dbReference type="ARBA" id="ARBA00023163"/>
    </source>
</evidence>
<dbReference type="OrthoDB" id="9802426at2"/>
<dbReference type="Pfam" id="PF00072">
    <property type="entry name" value="Response_reg"/>
    <property type="match status" value="1"/>
</dbReference>
<evidence type="ECO:0000313" key="11">
    <source>
        <dbReference type="Proteomes" id="UP000033684"/>
    </source>
</evidence>
<gene>
    <name evidence="10" type="ORF">VZ94_14365</name>
</gene>
<dbReference type="Proteomes" id="UP000033684">
    <property type="component" value="Unassembled WGS sequence"/>
</dbReference>
<organism evidence="10 11">
    <name type="scientific">Methylocucumis oryzae</name>
    <dbReference type="NCBI Taxonomy" id="1632867"/>
    <lineage>
        <taxon>Bacteria</taxon>
        <taxon>Pseudomonadati</taxon>
        <taxon>Pseudomonadota</taxon>
        <taxon>Gammaproteobacteria</taxon>
        <taxon>Methylococcales</taxon>
        <taxon>Methylococcaceae</taxon>
        <taxon>Methylocucumis</taxon>
    </lineage>
</organism>
<feature type="modified residue" description="4-aspartylphosphate" evidence="6">
    <location>
        <position position="53"/>
    </location>
</feature>
<sequence length="244" mass="27910">MAIKIALVEDDEIIRDNYAEILADEGFEVVVFGTRQHAINYFQQQLPDIAILDVGLQEERDGGFKLCSDLRRLAPKLPIIFLTSRDEEIDRISGLRLGADDYITKDASIKFLMVRIEALLHRIEVITQGEQMVKTAAPTVKKDTMLFELGSLKVDRNQLKATWKNLPLELSLTQFWILYELVANPGEVKTSDKLMQAAKICVEPNTITAHIKTIRARFRDIDSDFDCIKTERSAGYRWLDKHTE</sequence>
<dbReference type="EMBL" id="LAJX01000146">
    <property type="protein sequence ID" value="KJV05977.1"/>
    <property type="molecule type" value="Genomic_DNA"/>
</dbReference>
<feature type="domain" description="Response regulatory" evidence="8">
    <location>
        <begin position="4"/>
        <end position="120"/>
    </location>
</feature>
<dbReference type="CDD" id="cd17574">
    <property type="entry name" value="REC_OmpR"/>
    <property type="match status" value="1"/>
</dbReference>
<evidence type="ECO:0000256" key="2">
    <source>
        <dbReference type="ARBA" id="ARBA00023012"/>
    </source>
</evidence>
<dbReference type="PANTHER" id="PTHR48111">
    <property type="entry name" value="REGULATOR OF RPOS"/>
    <property type="match status" value="1"/>
</dbReference>
<reference evidence="10 11" key="2">
    <citation type="journal article" date="2016" name="Microb. Ecol.">
        <title>Genome Characteristics of a Novel Type I Methanotroph (Sn10-6) Isolated from a Flooded Indian Rice Field.</title>
        <authorList>
            <person name="Rahalkar M.C."/>
            <person name="Pandit P.S."/>
            <person name="Dhakephalkar P.K."/>
            <person name="Pore S."/>
            <person name="Arora P."/>
            <person name="Kapse N."/>
        </authorList>
    </citation>
    <scope>NUCLEOTIDE SEQUENCE [LARGE SCALE GENOMIC DNA]</scope>
    <source>
        <strain evidence="10 11">Sn10-6</strain>
    </source>
</reference>
<dbReference type="GO" id="GO:0032993">
    <property type="term" value="C:protein-DNA complex"/>
    <property type="evidence" value="ECO:0007669"/>
    <property type="project" value="TreeGrafter"/>
</dbReference>
<feature type="DNA-binding region" description="OmpR/PhoB-type" evidence="7">
    <location>
        <begin position="144"/>
        <end position="240"/>
    </location>
</feature>
<dbReference type="GO" id="GO:0005829">
    <property type="term" value="C:cytosol"/>
    <property type="evidence" value="ECO:0007669"/>
    <property type="project" value="TreeGrafter"/>
</dbReference>
<dbReference type="Gene3D" id="1.10.10.10">
    <property type="entry name" value="Winged helix-like DNA-binding domain superfamily/Winged helix DNA-binding domain"/>
    <property type="match status" value="1"/>
</dbReference>
<dbReference type="PANTHER" id="PTHR48111:SF21">
    <property type="entry name" value="DNA-BINDING DUAL MASTER TRANSCRIPTIONAL REGULATOR RPAA"/>
    <property type="match status" value="1"/>
</dbReference>
<dbReference type="InterPro" id="IPR039420">
    <property type="entry name" value="WalR-like"/>
</dbReference>
<keyword evidence="1 6" id="KW-0597">Phosphoprotein</keyword>
<evidence type="ECO:0000256" key="7">
    <source>
        <dbReference type="PROSITE-ProRule" id="PRU01091"/>
    </source>
</evidence>
<dbReference type="CDD" id="cd00383">
    <property type="entry name" value="trans_reg_C"/>
    <property type="match status" value="1"/>
</dbReference>
<dbReference type="SUPFAM" id="SSF46894">
    <property type="entry name" value="C-terminal effector domain of the bipartite response regulators"/>
    <property type="match status" value="1"/>
</dbReference>
<dbReference type="AlphaFoldDB" id="A0A0F3IGZ7"/>
<evidence type="ECO:0000256" key="4">
    <source>
        <dbReference type="ARBA" id="ARBA00023125"/>
    </source>
</evidence>
<dbReference type="InterPro" id="IPR001867">
    <property type="entry name" value="OmpR/PhoB-type_DNA-bd"/>
</dbReference>
<dbReference type="InterPro" id="IPR036388">
    <property type="entry name" value="WH-like_DNA-bd_sf"/>
</dbReference>
<evidence type="ECO:0000256" key="3">
    <source>
        <dbReference type="ARBA" id="ARBA00023015"/>
    </source>
</evidence>
<accession>A0A0F3IGZ7</accession>
<proteinExistence type="predicted"/>
<evidence type="ECO:0000256" key="1">
    <source>
        <dbReference type="ARBA" id="ARBA00022553"/>
    </source>
</evidence>
<evidence type="ECO:0008006" key="12">
    <source>
        <dbReference type="Google" id="ProtNLM"/>
    </source>
</evidence>
<keyword evidence="5" id="KW-0804">Transcription</keyword>
<evidence type="ECO:0000313" key="10">
    <source>
        <dbReference type="EMBL" id="KJV05977.1"/>
    </source>
</evidence>
<dbReference type="RefSeq" id="WP_045779758.1">
    <property type="nucleotide sequence ID" value="NZ_LAJX01000146.1"/>
</dbReference>
<dbReference type="Pfam" id="PF00486">
    <property type="entry name" value="Trans_reg_C"/>
    <property type="match status" value="1"/>
</dbReference>
<evidence type="ECO:0000259" key="8">
    <source>
        <dbReference type="PROSITE" id="PS50110"/>
    </source>
</evidence>
<comment type="caution">
    <text evidence="10">The sequence shown here is derived from an EMBL/GenBank/DDBJ whole genome shotgun (WGS) entry which is preliminary data.</text>
</comment>
<protein>
    <recommendedName>
        <fullName evidence="12">Chemotaxis protein CheY</fullName>
    </recommendedName>
</protein>
<keyword evidence="4 7" id="KW-0238">DNA-binding</keyword>
<dbReference type="GO" id="GO:0006355">
    <property type="term" value="P:regulation of DNA-templated transcription"/>
    <property type="evidence" value="ECO:0007669"/>
    <property type="project" value="InterPro"/>
</dbReference>
<dbReference type="Gene3D" id="3.40.50.2300">
    <property type="match status" value="1"/>
</dbReference>
<dbReference type="InterPro" id="IPR011006">
    <property type="entry name" value="CheY-like_superfamily"/>
</dbReference>
<dbReference type="SUPFAM" id="SSF52172">
    <property type="entry name" value="CheY-like"/>
    <property type="match status" value="1"/>
</dbReference>
<dbReference type="GO" id="GO:0000976">
    <property type="term" value="F:transcription cis-regulatory region binding"/>
    <property type="evidence" value="ECO:0007669"/>
    <property type="project" value="TreeGrafter"/>
</dbReference>
<feature type="domain" description="OmpR/PhoB-type" evidence="9">
    <location>
        <begin position="144"/>
        <end position="240"/>
    </location>
</feature>
<dbReference type="PROSITE" id="PS51755">
    <property type="entry name" value="OMPR_PHOB"/>
    <property type="match status" value="1"/>
</dbReference>
<name>A0A0F3IGZ7_9GAMM</name>
<keyword evidence="3" id="KW-0805">Transcription regulation</keyword>
<evidence type="ECO:0000259" key="9">
    <source>
        <dbReference type="PROSITE" id="PS51755"/>
    </source>
</evidence>
<dbReference type="PROSITE" id="PS50110">
    <property type="entry name" value="RESPONSE_REGULATORY"/>
    <property type="match status" value="1"/>
</dbReference>
<reference evidence="11" key="1">
    <citation type="submission" date="2015-03" db="EMBL/GenBank/DDBJ databases">
        <title>Draft genome sequence of a novel methanotroph (Sn10-6) isolated from flooded ricefield rhizosphere in India.</title>
        <authorList>
            <person name="Pandit P.S."/>
            <person name="Pore S.D."/>
            <person name="Arora P."/>
            <person name="Kapse N.G."/>
            <person name="Dhakephalkar P.K."/>
            <person name="Rahalkar M.C."/>
        </authorList>
    </citation>
    <scope>NUCLEOTIDE SEQUENCE [LARGE SCALE GENOMIC DNA]</scope>
    <source>
        <strain evidence="11">Sn10-6</strain>
    </source>
</reference>
<keyword evidence="11" id="KW-1185">Reference proteome</keyword>
<dbReference type="GO" id="GO:0000156">
    <property type="term" value="F:phosphorelay response regulator activity"/>
    <property type="evidence" value="ECO:0007669"/>
    <property type="project" value="TreeGrafter"/>
</dbReference>
<dbReference type="SMART" id="SM00448">
    <property type="entry name" value="REC"/>
    <property type="match status" value="1"/>
</dbReference>